<dbReference type="EC" id="3.5.2.7" evidence="5"/>
<evidence type="ECO:0000256" key="3">
    <source>
        <dbReference type="ARBA" id="ARBA00004758"/>
    </source>
</evidence>
<dbReference type="Pfam" id="PF01979">
    <property type="entry name" value="Amidohydro_1"/>
    <property type="match status" value="1"/>
</dbReference>
<dbReference type="MEROPS" id="M38.980"/>
<evidence type="ECO:0000256" key="11">
    <source>
        <dbReference type="ARBA" id="ARBA00023004"/>
    </source>
</evidence>
<gene>
    <name evidence="13" type="primary">HUTI</name>
</gene>
<dbReference type="SUPFAM" id="SSF51338">
    <property type="entry name" value="Composite domain of metallo-dependent hydrolases"/>
    <property type="match status" value="1"/>
</dbReference>
<evidence type="ECO:0000256" key="4">
    <source>
        <dbReference type="ARBA" id="ARBA00008002"/>
    </source>
</evidence>
<dbReference type="Gene3D" id="3.20.20.140">
    <property type="entry name" value="Metal-dependent hydrolases"/>
    <property type="match status" value="1"/>
</dbReference>
<evidence type="ECO:0000256" key="1">
    <source>
        <dbReference type="ARBA" id="ARBA00000853"/>
    </source>
</evidence>
<dbReference type="GO" id="GO:0019557">
    <property type="term" value="P:L-histidine catabolic process to glutamate and formate"/>
    <property type="evidence" value="ECO:0007669"/>
    <property type="project" value="UniProtKB-UniPathway"/>
</dbReference>
<dbReference type="FunFam" id="3.20.20.140:FF:000007">
    <property type="entry name" value="Imidazolonepropionase"/>
    <property type="match status" value="1"/>
</dbReference>
<dbReference type="InterPro" id="IPR032466">
    <property type="entry name" value="Metal_Hydrolase"/>
</dbReference>
<evidence type="ECO:0000256" key="8">
    <source>
        <dbReference type="ARBA" id="ARBA00022801"/>
    </source>
</evidence>
<reference evidence="13" key="1">
    <citation type="submission" date="2010-03" db="EMBL/GenBank/DDBJ databases">
        <title>Lepeophtheirus salmonis ESTs and full-length cDNAs.</title>
        <authorList>
            <person name="Yasuike M."/>
            <person name="von Schalburg K."/>
            <person name="Cooper G."/>
            <person name="Leong J."/>
            <person name="Jones S.R.M."/>
            <person name="Koop B.F."/>
        </authorList>
    </citation>
    <scope>NUCLEOTIDE SEQUENCE</scope>
    <source>
        <tissue evidence="13">Whole</tissue>
    </source>
</reference>
<comment type="catalytic activity">
    <reaction evidence="1">
        <text>4-imidazolone-5-propanoate + H2O = N-formimidoyl-L-glutamate</text>
        <dbReference type="Rhea" id="RHEA:23660"/>
        <dbReference type="ChEBI" id="CHEBI:15377"/>
        <dbReference type="ChEBI" id="CHEBI:58928"/>
        <dbReference type="ChEBI" id="CHEBI:77893"/>
        <dbReference type="EC" id="3.5.2.7"/>
    </reaction>
</comment>
<dbReference type="PANTHER" id="PTHR42752">
    <property type="entry name" value="IMIDAZOLONEPROPIONASE"/>
    <property type="match status" value="1"/>
</dbReference>
<dbReference type="SUPFAM" id="SSF51556">
    <property type="entry name" value="Metallo-dependent hydrolases"/>
    <property type="match status" value="1"/>
</dbReference>
<evidence type="ECO:0000256" key="5">
    <source>
        <dbReference type="ARBA" id="ARBA00012864"/>
    </source>
</evidence>
<dbReference type="GO" id="GO:0005737">
    <property type="term" value="C:cytoplasm"/>
    <property type="evidence" value="ECO:0007669"/>
    <property type="project" value="InterPro"/>
</dbReference>
<evidence type="ECO:0000256" key="9">
    <source>
        <dbReference type="ARBA" id="ARBA00022808"/>
    </source>
</evidence>
<comment type="similarity">
    <text evidence="4">Belongs to the metallo-dependent hydrolases superfamily. HutI family.</text>
</comment>
<dbReference type="UniPathway" id="UPA00379">
    <property type="reaction ID" value="UER00551"/>
</dbReference>
<evidence type="ECO:0000256" key="6">
    <source>
        <dbReference type="ARBA" id="ARBA00013406"/>
    </source>
</evidence>
<keyword evidence="9" id="KW-0369">Histidine metabolism</keyword>
<evidence type="ECO:0000256" key="10">
    <source>
        <dbReference type="ARBA" id="ARBA00022833"/>
    </source>
</evidence>
<dbReference type="AlphaFoldDB" id="D3PGX2"/>
<dbReference type="EMBL" id="BT120878">
    <property type="protein sequence ID" value="ADD24518.1"/>
    <property type="molecule type" value="mRNA"/>
</dbReference>
<dbReference type="GO" id="GO:0046872">
    <property type="term" value="F:metal ion binding"/>
    <property type="evidence" value="ECO:0007669"/>
    <property type="project" value="UniProtKB-KW"/>
</dbReference>
<sequence>MKKLLITNAEEVLQITDKGQLFLTKSDMKNVSVLKKSKDVDGFSIVVDVSGKIERIGRDSDIRSLYPDESIFEKVLSIPGKSVVPGLIDGHTHPVWAGDRVHEFAMKLAGASYMEVHEAGGGINFTVEYTRKASEEELTTSFCQRLNRMIKSGTTTVECKSGYGLNLETEMKMLRVIENGRKFVPIEISSTFCGAHSVPKGMTPEEATENVITKQIPAVLQKNLQKKLQVENIDVFCEKGVFNVAQSKRILEAGTAAGLHINFHGDELNPLGGVEMGASLHAKAISHLEEISSEGISAMAASGSTAVILPTTAYMLRLKSPPVREMIDSGVIVALGSDFNPNAFCLSMPTVMHLACVNQKMSLEEAMVAATLNSAHSLNRSETHGSLEAGKFADMLILDAPKWEHLIYQFGGQNDVIEHVIKNGEVVYSKN</sequence>
<keyword evidence="10" id="KW-0862">Zinc</keyword>
<evidence type="ECO:0000313" key="13">
    <source>
        <dbReference type="EMBL" id="ADD24518.1"/>
    </source>
</evidence>
<evidence type="ECO:0000256" key="7">
    <source>
        <dbReference type="ARBA" id="ARBA00022723"/>
    </source>
</evidence>
<comment type="cofactor">
    <cofactor evidence="2">
        <name>Fe(3+)</name>
        <dbReference type="ChEBI" id="CHEBI:29034"/>
    </cofactor>
</comment>
<accession>D3PGX2</accession>
<keyword evidence="7" id="KW-0479">Metal-binding</keyword>
<proteinExistence type="evidence at transcript level"/>
<dbReference type="InterPro" id="IPR005920">
    <property type="entry name" value="HutI"/>
</dbReference>
<dbReference type="Gene3D" id="2.30.40.10">
    <property type="entry name" value="Urease, subunit C, domain 1"/>
    <property type="match status" value="1"/>
</dbReference>
<dbReference type="GO" id="GO:0019556">
    <property type="term" value="P:L-histidine catabolic process to glutamate and formamide"/>
    <property type="evidence" value="ECO:0007669"/>
    <property type="project" value="UniProtKB-UniPathway"/>
</dbReference>
<dbReference type="PANTHER" id="PTHR42752:SF1">
    <property type="entry name" value="IMIDAZOLONEPROPIONASE-RELATED"/>
    <property type="match status" value="1"/>
</dbReference>
<name>D3PGX2_LEPSM</name>
<dbReference type="InterPro" id="IPR011059">
    <property type="entry name" value="Metal-dep_hydrolase_composite"/>
</dbReference>
<feature type="domain" description="Amidohydrolase-related" evidence="12">
    <location>
        <begin position="83"/>
        <end position="427"/>
    </location>
</feature>
<evidence type="ECO:0000259" key="12">
    <source>
        <dbReference type="Pfam" id="PF01979"/>
    </source>
</evidence>
<dbReference type="OrthoDB" id="194468at2759"/>
<organism evidence="13">
    <name type="scientific">Lepeophtheirus salmonis</name>
    <name type="common">Salmon louse</name>
    <name type="synonym">Caligus salmonis</name>
    <dbReference type="NCBI Taxonomy" id="72036"/>
    <lineage>
        <taxon>Eukaryota</taxon>
        <taxon>Metazoa</taxon>
        <taxon>Ecdysozoa</taxon>
        <taxon>Arthropoda</taxon>
        <taxon>Crustacea</taxon>
        <taxon>Multicrustacea</taxon>
        <taxon>Hexanauplia</taxon>
        <taxon>Copepoda</taxon>
        <taxon>Siphonostomatoida</taxon>
        <taxon>Caligidae</taxon>
        <taxon>Lepeophtheirus</taxon>
    </lineage>
</organism>
<dbReference type="CDD" id="cd01296">
    <property type="entry name" value="Imidazolone-5PH"/>
    <property type="match status" value="1"/>
</dbReference>
<evidence type="ECO:0000256" key="2">
    <source>
        <dbReference type="ARBA" id="ARBA00001965"/>
    </source>
</evidence>
<dbReference type="GO" id="GO:0050480">
    <property type="term" value="F:imidazolonepropionase activity"/>
    <property type="evidence" value="ECO:0007669"/>
    <property type="project" value="UniProtKB-EC"/>
</dbReference>
<dbReference type="InterPro" id="IPR006680">
    <property type="entry name" value="Amidohydro-rel"/>
</dbReference>
<comment type="pathway">
    <text evidence="3">Amino-acid degradation; L-histidine degradation into L-glutamate; N-formimidoyl-L-glutamate from L-histidine: step 3/3.</text>
</comment>
<keyword evidence="11" id="KW-0408">Iron</keyword>
<keyword evidence="8" id="KW-0378">Hydrolase</keyword>
<protein>
    <recommendedName>
        <fullName evidence="6">Probable imidazolonepropionase</fullName>
        <ecNumber evidence="5">3.5.2.7</ecNumber>
    </recommendedName>
</protein>
<dbReference type="NCBIfam" id="TIGR01224">
    <property type="entry name" value="hutI"/>
    <property type="match status" value="1"/>
</dbReference>